<keyword evidence="2" id="KW-1185">Reference proteome</keyword>
<protein>
    <recommendedName>
        <fullName evidence="3">Capsular polysaccharide biosynthesis protein</fullName>
    </recommendedName>
</protein>
<dbReference type="AlphaFoldDB" id="A0A840L8E9"/>
<accession>A0A840L8E9</accession>
<dbReference type="SUPFAM" id="SSF53756">
    <property type="entry name" value="UDP-Glycosyltransferase/glycogen phosphorylase"/>
    <property type="match status" value="1"/>
</dbReference>
<organism evidence="1 2">
    <name type="scientific">Roseateles oligotrophus</name>
    <dbReference type="NCBI Taxonomy" id="1769250"/>
    <lineage>
        <taxon>Bacteria</taxon>
        <taxon>Pseudomonadati</taxon>
        <taxon>Pseudomonadota</taxon>
        <taxon>Betaproteobacteria</taxon>
        <taxon>Burkholderiales</taxon>
        <taxon>Sphaerotilaceae</taxon>
        <taxon>Roseateles</taxon>
    </lineage>
</organism>
<dbReference type="RefSeq" id="WP_184296578.1">
    <property type="nucleotide sequence ID" value="NZ_JACHLP010000001.1"/>
</dbReference>
<evidence type="ECO:0008006" key="3">
    <source>
        <dbReference type="Google" id="ProtNLM"/>
    </source>
</evidence>
<dbReference type="Gene3D" id="3.40.50.2000">
    <property type="entry name" value="Glycogen Phosphorylase B"/>
    <property type="match status" value="1"/>
</dbReference>
<gene>
    <name evidence="1" type="ORF">HNP55_000914</name>
</gene>
<evidence type="ECO:0000313" key="1">
    <source>
        <dbReference type="EMBL" id="MBB4842419.1"/>
    </source>
</evidence>
<proteinExistence type="predicted"/>
<evidence type="ECO:0000313" key="2">
    <source>
        <dbReference type="Proteomes" id="UP000562027"/>
    </source>
</evidence>
<reference evidence="1 2" key="1">
    <citation type="submission" date="2020-08" db="EMBL/GenBank/DDBJ databases">
        <title>Functional genomics of gut bacteria from endangered species of beetles.</title>
        <authorList>
            <person name="Carlos-Shanley C."/>
        </authorList>
    </citation>
    <scope>NUCLEOTIDE SEQUENCE [LARGE SCALE GENOMIC DNA]</scope>
    <source>
        <strain evidence="1 2">S00239</strain>
    </source>
</reference>
<dbReference type="Proteomes" id="UP000562027">
    <property type="component" value="Unassembled WGS sequence"/>
</dbReference>
<dbReference type="EMBL" id="JACHLP010000001">
    <property type="protein sequence ID" value="MBB4842419.1"/>
    <property type="molecule type" value="Genomic_DNA"/>
</dbReference>
<sequence>MKIVFVENRYTTRVFELVAERLAHAGHHISWIVQNHRFGPACAVNVHRVPYPKGRQLQRLPQGSKYAQLAQIDRGIRYFGGNADHYLHYEACIEQVLEIEQPDVVFGESTQFHELITVELCRARGICFLHPAATRIPHGRITFLKGDSLDPFGGENVALPAAEASAILEAVSQRRYSAFTNANSTLPASGRLGELIRKLRDRSTMTRAWLEGERYVTPSPLQKGRIERRKKSALQEVLRLSQPKLAQGEMPASYVLYPMQMQPETNLDVWGKPWHDQANIIRAAARSLAPAGHQLIVKLNPTAKYELLEPGLLAALREPNVVLAPAGMPMAPLFAAAAAVLSVTGSVIYESVFSGKPVFVLGDHSMARLDGVTALKQPDQLGAALAGMVTMTDSQACSLTAIQEVVRTSYPGYWFDPVTMGQFATEANLQALTEAFENVLAALAADPARRTILKSSLCAPTSI</sequence>
<comment type="caution">
    <text evidence="1">The sequence shown here is derived from an EMBL/GenBank/DDBJ whole genome shotgun (WGS) entry which is preliminary data.</text>
</comment>
<name>A0A840L8E9_9BURK</name>